<dbReference type="OrthoDB" id="4367135at2759"/>
<proteinExistence type="predicted"/>
<dbReference type="AlphaFoldDB" id="A0A232LP59"/>
<organism evidence="2 3">
    <name type="scientific">Elaphomyces granulatus</name>
    <dbReference type="NCBI Taxonomy" id="519963"/>
    <lineage>
        <taxon>Eukaryota</taxon>
        <taxon>Fungi</taxon>
        <taxon>Dikarya</taxon>
        <taxon>Ascomycota</taxon>
        <taxon>Pezizomycotina</taxon>
        <taxon>Eurotiomycetes</taxon>
        <taxon>Eurotiomycetidae</taxon>
        <taxon>Eurotiales</taxon>
        <taxon>Elaphomycetaceae</taxon>
        <taxon>Elaphomyces</taxon>
    </lineage>
</organism>
<evidence type="ECO:0000313" key="2">
    <source>
        <dbReference type="EMBL" id="OXV05951.1"/>
    </source>
</evidence>
<name>A0A232LP59_9EURO</name>
<comment type="caution">
    <text evidence="2">The sequence shown here is derived from an EMBL/GenBank/DDBJ whole genome shotgun (WGS) entry which is preliminary data.</text>
</comment>
<keyword evidence="3" id="KW-1185">Reference proteome</keyword>
<dbReference type="EMBL" id="NPHW01006281">
    <property type="protein sequence ID" value="OXV05951.1"/>
    <property type="molecule type" value="Genomic_DNA"/>
</dbReference>
<feature type="region of interest" description="Disordered" evidence="1">
    <location>
        <begin position="83"/>
        <end position="177"/>
    </location>
</feature>
<evidence type="ECO:0000313" key="3">
    <source>
        <dbReference type="Proteomes" id="UP000243515"/>
    </source>
</evidence>
<reference evidence="2 3" key="1">
    <citation type="journal article" date="2015" name="Environ. Microbiol.">
        <title>Metagenome sequence of Elaphomyces granulatus from sporocarp tissue reveals Ascomycota ectomycorrhizal fingerprints of genome expansion and a Proteobacteria-rich microbiome.</title>
        <authorList>
            <person name="Quandt C.A."/>
            <person name="Kohler A."/>
            <person name="Hesse C.N."/>
            <person name="Sharpton T.J."/>
            <person name="Martin F."/>
            <person name="Spatafora J.W."/>
        </authorList>
    </citation>
    <scope>NUCLEOTIDE SEQUENCE [LARGE SCALE GENOMIC DNA]</scope>
    <source>
        <strain evidence="2 3">OSC145934</strain>
    </source>
</reference>
<feature type="non-terminal residue" evidence="2">
    <location>
        <position position="1"/>
    </location>
</feature>
<evidence type="ECO:0000256" key="1">
    <source>
        <dbReference type="SAM" id="MobiDB-lite"/>
    </source>
</evidence>
<gene>
    <name evidence="2" type="ORF">Egran_06282</name>
</gene>
<feature type="compositionally biased region" description="Basic and acidic residues" evidence="1">
    <location>
        <begin position="83"/>
        <end position="105"/>
    </location>
</feature>
<dbReference type="Proteomes" id="UP000243515">
    <property type="component" value="Unassembled WGS sequence"/>
</dbReference>
<sequence length="177" mass="20099">EVFREIVEYLKEEWLEDETARKFLHCYTKFYKHFGNSATSRAEGGHWMLKKDLGVSTNDLLTAIQSFERTIIYQHNRIKQKIEDERVSKPAETRNPDTSTRRDLSAFEVVLSQETQHRRGRGRGHGRSQGAEHEANQGNSQGPAQRGGARAGRGRRRGRTGGDVDGVPTNMTGVIEF</sequence>
<accession>A0A232LP59</accession>
<protein>
    <submittedName>
        <fullName evidence="2">Uncharacterized protein</fullName>
    </submittedName>
</protein>